<evidence type="ECO:0008006" key="3">
    <source>
        <dbReference type="Google" id="ProtNLM"/>
    </source>
</evidence>
<dbReference type="AlphaFoldDB" id="A0A4Q0VAV1"/>
<protein>
    <recommendedName>
        <fullName evidence="3">L-2-amino-thiazoline-4-carboxylic acid hydrolase</fullName>
    </recommendedName>
</protein>
<dbReference type="InterPro" id="IPR026002">
    <property type="entry name" value="ATC_hydrolase-like"/>
</dbReference>
<organism evidence="1 2">
    <name type="scientific">Clostridium tetani</name>
    <dbReference type="NCBI Taxonomy" id="1513"/>
    <lineage>
        <taxon>Bacteria</taxon>
        <taxon>Bacillati</taxon>
        <taxon>Bacillota</taxon>
        <taxon>Clostridia</taxon>
        <taxon>Eubacteriales</taxon>
        <taxon>Clostridiaceae</taxon>
        <taxon>Clostridium</taxon>
    </lineage>
</organism>
<name>A0A4Q0VAV1_CLOTA</name>
<dbReference type="RefSeq" id="WP_129030557.1">
    <property type="nucleotide sequence ID" value="NZ_QMAP01000007.1"/>
</dbReference>
<dbReference type="Pfam" id="PF14196">
    <property type="entry name" value="ATC_hydrolase"/>
    <property type="match status" value="1"/>
</dbReference>
<gene>
    <name evidence="1" type="ORF">DP130_09145</name>
</gene>
<evidence type="ECO:0000313" key="2">
    <source>
        <dbReference type="Proteomes" id="UP000290921"/>
    </source>
</evidence>
<evidence type="ECO:0000313" key="1">
    <source>
        <dbReference type="EMBL" id="RXI48248.1"/>
    </source>
</evidence>
<proteinExistence type="predicted"/>
<accession>A0A4Q0VAV1</accession>
<reference evidence="1 2" key="1">
    <citation type="submission" date="2018-06" db="EMBL/GenBank/DDBJ databases">
        <title>Genome conservation of Clostridium tetani.</title>
        <authorList>
            <person name="Bruggemann H."/>
            <person name="Popoff M.R."/>
        </authorList>
    </citation>
    <scope>NUCLEOTIDE SEQUENCE [LARGE SCALE GENOMIC DNA]</scope>
    <source>
        <strain evidence="1 2">2017.061</strain>
    </source>
</reference>
<dbReference type="Proteomes" id="UP000290921">
    <property type="component" value="Unassembled WGS sequence"/>
</dbReference>
<comment type="caution">
    <text evidence="1">The sequence shown here is derived from an EMBL/GenBank/DDBJ whole genome shotgun (WGS) entry which is preliminary data.</text>
</comment>
<dbReference type="EMBL" id="QMAP01000007">
    <property type="protein sequence ID" value="RXI48248.1"/>
    <property type="molecule type" value="Genomic_DNA"/>
</dbReference>
<sequence>MEYTNSCKLYWFVFKRILKKEISKRYSKKYTNDLLKKTKKEYKALILRAPHIGGKENKLVNNIYMGGVFIACYKAADKKITPEEMGGIVSEGLNNSKIVKLACKNKSQTSNKYKKWIKDVSKWSQENANKYPTNWIMREDKEKHKIGTYFEFTRCALCELCKMEGCPEVTPQLCKTDFITANFGESKLIRTSTLADGASCCNFWFIEKDQEFKDDK</sequence>